<dbReference type="OMA" id="PTRMNDI"/>
<evidence type="ECO:0000256" key="9">
    <source>
        <dbReference type="RuleBase" id="RU000680"/>
    </source>
</evidence>
<dbReference type="GO" id="GO:0060338">
    <property type="term" value="P:regulation of type I interferon-mediated signaling pathway"/>
    <property type="evidence" value="ECO:0007669"/>
    <property type="project" value="Ensembl"/>
</dbReference>
<evidence type="ECO:0000256" key="7">
    <source>
        <dbReference type="ARBA" id="ARBA00023139"/>
    </source>
</evidence>
<dbReference type="GO" id="GO:0000139">
    <property type="term" value="C:Golgi membrane"/>
    <property type="evidence" value="ECO:0007669"/>
    <property type="project" value="UniProtKB-SubCell"/>
</dbReference>
<keyword evidence="13" id="KW-1185">Reference proteome</keyword>
<evidence type="ECO:0000313" key="12">
    <source>
        <dbReference type="Ensembl" id="ENSEBUP00000004788.1"/>
    </source>
</evidence>
<evidence type="ECO:0000256" key="1">
    <source>
        <dbReference type="ARBA" id="ARBA00004202"/>
    </source>
</evidence>
<feature type="compositionally biased region" description="Polar residues" evidence="10">
    <location>
        <begin position="1"/>
        <end position="15"/>
    </location>
</feature>
<proteinExistence type="inferred from homology"/>
<dbReference type="InterPro" id="IPR018361">
    <property type="entry name" value="Caveolin_CS"/>
</dbReference>
<sequence>MALESSTLPLQSPSSIREEGNIYRPHNTSEYDSDGMKKLGLEPHTREIDLINRDPKSLNNDLVGIEFEDVIAEPDSSHSFDSIWKASFTTFTISRYWCYRLLTATIGLPLALAWGLIFAVLSFLHIWAVVPLVHGFLIQIQPIARIYAVYVHAFLDPVFDSMGRCLHHLRSVHHKDSQLAIA</sequence>
<name>A0A8C4NAK7_EPTBU</name>
<dbReference type="GO" id="GO:0009953">
    <property type="term" value="P:dorsal/ventral pattern formation"/>
    <property type="evidence" value="ECO:0007669"/>
    <property type="project" value="Ensembl"/>
</dbReference>
<accession>A0A8C4NAK7</accession>
<comment type="similarity">
    <text evidence="3 9">Belongs to the caveolin family.</text>
</comment>
<organism evidence="12 13">
    <name type="scientific">Eptatretus burgeri</name>
    <name type="common">Inshore hagfish</name>
    <dbReference type="NCBI Taxonomy" id="7764"/>
    <lineage>
        <taxon>Eukaryota</taxon>
        <taxon>Metazoa</taxon>
        <taxon>Chordata</taxon>
        <taxon>Craniata</taxon>
        <taxon>Vertebrata</taxon>
        <taxon>Cyclostomata</taxon>
        <taxon>Myxini</taxon>
        <taxon>Myxiniformes</taxon>
        <taxon>Myxinidae</taxon>
        <taxon>Eptatretinae</taxon>
        <taxon>Eptatretus</taxon>
    </lineage>
</organism>
<keyword evidence="7" id="KW-0564">Palmitate</keyword>
<dbReference type="PROSITE" id="PS01210">
    <property type="entry name" value="CAVEOLIN"/>
    <property type="match status" value="1"/>
</dbReference>
<reference evidence="12" key="2">
    <citation type="submission" date="2025-09" db="UniProtKB">
        <authorList>
            <consortium name="Ensembl"/>
        </authorList>
    </citation>
    <scope>IDENTIFICATION</scope>
</reference>
<dbReference type="Ensembl" id="ENSEBUT00000005226.1">
    <property type="protein sequence ID" value="ENSEBUP00000004788.1"/>
    <property type="gene ID" value="ENSEBUG00000003330.1"/>
</dbReference>
<keyword evidence="4 9" id="KW-1003">Cell membrane</keyword>
<dbReference type="GO" id="GO:0001756">
    <property type="term" value="P:somitogenesis"/>
    <property type="evidence" value="ECO:0007669"/>
    <property type="project" value="Ensembl"/>
</dbReference>
<dbReference type="GO" id="GO:0008013">
    <property type="term" value="F:beta-catenin binding"/>
    <property type="evidence" value="ECO:0007669"/>
    <property type="project" value="Ensembl"/>
</dbReference>
<dbReference type="Pfam" id="PF01146">
    <property type="entry name" value="Caveolin"/>
    <property type="match status" value="1"/>
</dbReference>
<dbReference type="GO" id="GO:0060036">
    <property type="term" value="P:notochord cell vacuolation"/>
    <property type="evidence" value="ECO:0007669"/>
    <property type="project" value="Ensembl"/>
</dbReference>
<evidence type="ECO:0000256" key="3">
    <source>
        <dbReference type="ARBA" id="ARBA00010988"/>
    </source>
</evidence>
<keyword evidence="6 9" id="KW-0472">Membrane</keyword>
<dbReference type="GO" id="GO:0061026">
    <property type="term" value="P:cardiac muscle tissue regeneration"/>
    <property type="evidence" value="ECO:0007669"/>
    <property type="project" value="Ensembl"/>
</dbReference>
<dbReference type="GO" id="GO:0048471">
    <property type="term" value="C:perinuclear region of cytoplasm"/>
    <property type="evidence" value="ECO:0007669"/>
    <property type="project" value="TreeGrafter"/>
</dbReference>
<dbReference type="PANTHER" id="PTHR10844:SF18">
    <property type="entry name" value="CAVEOLIN-1"/>
    <property type="match status" value="1"/>
</dbReference>
<comment type="subcellular location">
    <subcellularLocation>
        <location evidence="1 9">Cell membrane</location>
        <topology evidence="1 9">Peripheral membrane protein</topology>
    </subcellularLocation>
    <subcellularLocation>
        <location evidence="9">Golgi apparatus membrane</location>
        <topology evidence="9">Peripheral membrane protein</topology>
    </subcellularLocation>
    <subcellularLocation>
        <location evidence="9">Membrane</location>
        <location evidence="9">Caveola</location>
        <topology evidence="9">Peripheral membrane protein</topology>
    </subcellularLocation>
    <subcellularLocation>
        <location evidence="2">Membrane raft</location>
    </subcellularLocation>
</comment>
<feature type="region of interest" description="Disordered" evidence="10">
    <location>
        <begin position="1"/>
        <end position="24"/>
    </location>
</feature>
<evidence type="ECO:0000256" key="4">
    <source>
        <dbReference type="ARBA" id="ARBA00022475"/>
    </source>
</evidence>
<dbReference type="GO" id="GO:0060038">
    <property type="term" value="P:cardiac muscle cell proliferation"/>
    <property type="evidence" value="ECO:0007669"/>
    <property type="project" value="Ensembl"/>
</dbReference>
<protein>
    <recommendedName>
        <fullName evidence="9">Caveolin</fullName>
    </recommendedName>
</protein>
<dbReference type="PANTHER" id="PTHR10844">
    <property type="entry name" value="CAVEOLIN"/>
    <property type="match status" value="1"/>
</dbReference>
<dbReference type="GO" id="GO:0001937">
    <property type="term" value="P:negative regulation of endothelial cell proliferation"/>
    <property type="evidence" value="ECO:0007669"/>
    <property type="project" value="TreeGrafter"/>
</dbReference>
<dbReference type="GO" id="GO:0042383">
    <property type="term" value="C:sarcolemma"/>
    <property type="evidence" value="ECO:0007669"/>
    <property type="project" value="TreeGrafter"/>
</dbReference>
<reference evidence="12" key="1">
    <citation type="submission" date="2025-08" db="UniProtKB">
        <authorList>
            <consortium name="Ensembl"/>
        </authorList>
    </citation>
    <scope>IDENTIFICATION</scope>
</reference>
<dbReference type="GO" id="GO:0005901">
    <property type="term" value="C:caveola"/>
    <property type="evidence" value="ECO:0007669"/>
    <property type="project" value="UniProtKB-SubCell"/>
</dbReference>
<dbReference type="GO" id="GO:0050688">
    <property type="term" value="P:regulation of defense response to virus"/>
    <property type="evidence" value="ECO:0007669"/>
    <property type="project" value="Ensembl"/>
</dbReference>
<keyword evidence="8" id="KW-0449">Lipoprotein</keyword>
<dbReference type="GO" id="GO:0060090">
    <property type="term" value="F:molecular adaptor activity"/>
    <property type="evidence" value="ECO:0007669"/>
    <property type="project" value="TreeGrafter"/>
</dbReference>
<dbReference type="AlphaFoldDB" id="A0A8C4NAK7"/>
<evidence type="ECO:0000256" key="8">
    <source>
        <dbReference type="ARBA" id="ARBA00023288"/>
    </source>
</evidence>
<dbReference type="InterPro" id="IPR001612">
    <property type="entry name" value="Caveolin"/>
</dbReference>
<evidence type="ECO:0000256" key="6">
    <source>
        <dbReference type="ARBA" id="ARBA00023136"/>
    </source>
</evidence>
<dbReference type="Proteomes" id="UP000694388">
    <property type="component" value="Unplaced"/>
</dbReference>
<evidence type="ECO:0000256" key="5">
    <source>
        <dbReference type="ARBA" id="ARBA00023034"/>
    </source>
</evidence>
<dbReference type="GO" id="GO:0031410">
    <property type="term" value="C:cytoplasmic vesicle"/>
    <property type="evidence" value="ECO:0007669"/>
    <property type="project" value="TreeGrafter"/>
</dbReference>
<evidence type="ECO:0000313" key="13">
    <source>
        <dbReference type="Proteomes" id="UP000694388"/>
    </source>
</evidence>
<dbReference type="GO" id="GO:0048884">
    <property type="term" value="P:neuromast development"/>
    <property type="evidence" value="ECO:0007669"/>
    <property type="project" value="Ensembl"/>
</dbReference>
<keyword evidence="11" id="KW-1133">Transmembrane helix</keyword>
<dbReference type="GO" id="GO:0019901">
    <property type="term" value="F:protein kinase binding"/>
    <property type="evidence" value="ECO:0007669"/>
    <property type="project" value="TreeGrafter"/>
</dbReference>
<dbReference type="GeneTree" id="ENSGT00950000183006"/>
<dbReference type="GO" id="GO:0070836">
    <property type="term" value="P:caveola assembly"/>
    <property type="evidence" value="ECO:0007669"/>
    <property type="project" value="Ensembl"/>
</dbReference>
<evidence type="ECO:0000256" key="2">
    <source>
        <dbReference type="ARBA" id="ARBA00004285"/>
    </source>
</evidence>
<dbReference type="GO" id="GO:0005925">
    <property type="term" value="C:focal adhesion"/>
    <property type="evidence" value="ECO:0007669"/>
    <property type="project" value="TreeGrafter"/>
</dbReference>
<dbReference type="GO" id="GO:0044325">
    <property type="term" value="F:transmembrane transporter binding"/>
    <property type="evidence" value="ECO:0007669"/>
    <property type="project" value="TreeGrafter"/>
</dbReference>
<comment type="function">
    <text evidence="9">May act as a scaffolding protein within caveolar membranes. Interacts directly with G-protein alpha subunits and can functionally regulate their activity.</text>
</comment>
<dbReference type="GO" id="GO:0051480">
    <property type="term" value="P:regulation of cytosolic calcium ion concentration"/>
    <property type="evidence" value="ECO:0007669"/>
    <property type="project" value="TreeGrafter"/>
</dbReference>
<evidence type="ECO:0000256" key="10">
    <source>
        <dbReference type="SAM" id="MobiDB-lite"/>
    </source>
</evidence>
<keyword evidence="11" id="KW-0812">Transmembrane</keyword>
<keyword evidence="5 9" id="KW-0333">Golgi apparatus</keyword>
<feature type="transmembrane region" description="Helical" evidence="11">
    <location>
        <begin position="101"/>
        <end position="130"/>
    </location>
</feature>
<evidence type="ECO:0000256" key="11">
    <source>
        <dbReference type="SAM" id="Phobius"/>
    </source>
</evidence>